<organism evidence="1 2">
    <name type="scientific">Brachionus plicatilis</name>
    <name type="common">Marine rotifer</name>
    <name type="synonym">Brachionus muelleri</name>
    <dbReference type="NCBI Taxonomy" id="10195"/>
    <lineage>
        <taxon>Eukaryota</taxon>
        <taxon>Metazoa</taxon>
        <taxon>Spiralia</taxon>
        <taxon>Gnathifera</taxon>
        <taxon>Rotifera</taxon>
        <taxon>Eurotatoria</taxon>
        <taxon>Monogononta</taxon>
        <taxon>Pseudotrocha</taxon>
        <taxon>Ploima</taxon>
        <taxon>Brachionidae</taxon>
        <taxon>Brachionus</taxon>
    </lineage>
</organism>
<accession>A0A3M7QTI9</accession>
<reference evidence="1 2" key="1">
    <citation type="journal article" date="2018" name="Sci. Rep.">
        <title>Genomic signatures of local adaptation to the degree of environmental predictability in rotifers.</title>
        <authorList>
            <person name="Franch-Gras L."/>
            <person name="Hahn C."/>
            <person name="Garcia-Roger E.M."/>
            <person name="Carmona M.J."/>
            <person name="Serra M."/>
            <person name="Gomez A."/>
        </authorList>
    </citation>
    <scope>NUCLEOTIDE SEQUENCE [LARGE SCALE GENOMIC DNA]</scope>
    <source>
        <strain evidence="1">HYR1</strain>
    </source>
</reference>
<gene>
    <name evidence="1" type="ORF">BpHYR1_045271</name>
</gene>
<evidence type="ECO:0000313" key="2">
    <source>
        <dbReference type="Proteomes" id="UP000276133"/>
    </source>
</evidence>
<sequence length="106" mass="12642">MPPRYYNGRFIRPIKIKINNSYMTIASRFLESLYHYAYKTLSLLRNYSEFMINFARASQKCCINTMADNFHYLHYYLIFAADFFDSEFAYSLVAWTVELVDSVVLL</sequence>
<keyword evidence="2" id="KW-1185">Reference proteome</keyword>
<dbReference type="Proteomes" id="UP000276133">
    <property type="component" value="Unassembled WGS sequence"/>
</dbReference>
<comment type="caution">
    <text evidence="1">The sequence shown here is derived from an EMBL/GenBank/DDBJ whole genome shotgun (WGS) entry which is preliminary data.</text>
</comment>
<protein>
    <submittedName>
        <fullName evidence="1">Uncharacterized protein</fullName>
    </submittedName>
</protein>
<dbReference type="EMBL" id="REGN01005117">
    <property type="protein sequence ID" value="RNA14747.1"/>
    <property type="molecule type" value="Genomic_DNA"/>
</dbReference>
<name>A0A3M7QTI9_BRAPC</name>
<proteinExistence type="predicted"/>
<dbReference type="AlphaFoldDB" id="A0A3M7QTI9"/>
<evidence type="ECO:0000313" key="1">
    <source>
        <dbReference type="EMBL" id="RNA14747.1"/>
    </source>
</evidence>